<name>A0A4D5RW62_IXOSC</name>
<organism evidence="2">
    <name type="scientific">Ixodes scapularis</name>
    <name type="common">Black-legged tick</name>
    <name type="synonym">Deer tick</name>
    <dbReference type="NCBI Taxonomy" id="6945"/>
    <lineage>
        <taxon>Eukaryota</taxon>
        <taxon>Metazoa</taxon>
        <taxon>Ecdysozoa</taxon>
        <taxon>Arthropoda</taxon>
        <taxon>Chelicerata</taxon>
        <taxon>Arachnida</taxon>
        <taxon>Acari</taxon>
        <taxon>Parasitiformes</taxon>
        <taxon>Ixodida</taxon>
        <taxon>Ixodoidea</taxon>
        <taxon>Ixodidae</taxon>
        <taxon>Ixodinae</taxon>
        <taxon>Ixodes</taxon>
    </lineage>
</organism>
<dbReference type="EMBL" id="GHJT01007288">
    <property type="protein sequence ID" value="MOY41259.1"/>
    <property type="molecule type" value="Transcribed_RNA"/>
</dbReference>
<evidence type="ECO:0000256" key="1">
    <source>
        <dbReference type="SAM" id="Phobius"/>
    </source>
</evidence>
<feature type="transmembrane region" description="Helical" evidence="1">
    <location>
        <begin position="6"/>
        <end position="28"/>
    </location>
</feature>
<reference evidence="2" key="1">
    <citation type="submission" date="2019-04" db="EMBL/GenBank/DDBJ databases">
        <title>An insight into the mialome of Ixodes scapularis.</title>
        <authorList>
            <person name="Ribeiro J.M."/>
            <person name="Mather T.N."/>
            <person name="Karim S."/>
        </authorList>
    </citation>
    <scope>NUCLEOTIDE SEQUENCE</scope>
</reference>
<proteinExistence type="predicted"/>
<keyword evidence="1" id="KW-0812">Transmembrane</keyword>
<protein>
    <submittedName>
        <fullName evidence="2">Uncharacterized protein</fullName>
    </submittedName>
</protein>
<keyword evidence="1" id="KW-0472">Membrane</keyword>
<evidence type="ECO:0000313" key="2">
    <source>
        <dbReference type="EMBL" id="MOY41259.1"/>
    </source>
</evidence>
<sequence>MESYVGVVLMYVNCMACHFIITVTNFLLKQYCNCTRFFSISSTFDKKKKKFWCNKTIKQIEKKASHNVIF</sequence>
<accession>A0A4D5RW62</accession>
<keyword evidence="1" id="KW-1133">Transmembrane helix</keyword>
<dbReference type="AlphaFoldDB" id="A0A4D5RW62"/>